<organism evidence="2 3">
    <name type="scientific">Candidatus Kaiserbacteria bacterium CG_4_9_14_0_2_um_filter_41_32</name>
    <dbReference type="NCBI Taxonomy" id="1974601"/>
    <lineage>
        <taxon>Bacteria</taxon>
        <taxon>Candidatus Kaiseribacteriota</taxon>
    </lineage>
</organism>
<name>A0A2M8FE12_9BACT</name>
<proteinExistence type="predicted"/>
<sequence>MIEKKDLYKMARHIFRHSHGISDTKIMHPMREWVIGLGGSFATIIIGAVVSINTFVSFNQEQIYHPDVTEVAIPYNASLVEAAISKYQAKIDTYQTISNQSLATQLPPIISTTTTPTEKTVNTDTVVTPVAN</sequence>
<evidence type="ECO:0000313" key="2">
    <source>
        <dbReference type="EMBL" id="PJC55831.1"/>
    </source>
</evidence>
<evidence type="ECO:0000256" key="1">
    <source>
        <dbReference type="SAM" id="Phobius"/>
    </source>
</evidence>
<reference evidence="3" key="1">
    <citation type="submission" date="2017-09" db="EMBL/GenBank/DDBJ databases">
        <title>Depth-based differentiation of microbial function through sediment-hosted aquifers and enrichment of novel symbionts in the deep terrestrial subsurface.</title>
        <authorList>
            <person name="Probst A.J."/>
            <person name="Ladd B."/>
            <person name="Jarett J.K."/>
            <person name="Geller-Mcgrath D.E."/>
            <person name="Sieber C.M.K."/>
            <person name="Emerson J.B."/>
            <person name="Anantharaman K."/>
            <person name="Thomas B.C."/>
            <person name="Malmstrom R."/>
            <person name="Stieglmeier M."/>
            <person name="Klingl A."/>
            <person name="Woyke T."/>
            <person name="Ryan C.M."/>
            <person name="Banfield J.F."/>
        </authorList>
    </citation>
    <scope>NUCLEOTIDE SEQUENCE [LARGE SCALE GENOMIC DNA]</scope>
</reference>
<evidence type="ECO:0000313" key="3">
    <source>
        <dbReference type="Proteomes" id="UP000230391"/>
    </source>
</evidence>
<feature type="transmembrane region" description="Helical" evidence="1">
    <location>
        <begin position="33"/>
        <end position="56"/>
    </location>
</feature>
<dbReference type="Proteomes" id="UP000230391">
    <property type="component" value="Unassembled WGS sequence"/>
</dbReference>
<keyword evidence="1" id="KW-0812">Transmembrane</keyword>
<comment type="caution">
    <text evidence="2">The sequence shown here is derived from an EMBL/GenBank/DDBJ whole genome shotgun (WGS) entry which is preliminary data.</text>
</comment>
<gene>
    <name evidence="2" type="ORF">CO026_03560</name>
</gene>
<accession>A0A2M8FE12</accession>
<protein>
    <submittedName>
        <fullName evidence="2">Uncharacterized protein</fullName>
    </submittedName>
</protein>
<keyword evidence="1" id="KW-1133">Transmembrane helix</keyword>
<keyword evidence="1" id="KW-0472">Membrane</keyword>
<dbReference type="AlphaFoldDB" id="A0A2M8FE12"/>
<dbReference type="EMBL" id="PFRD01000129">
    <property type="protein sequence ID" value="PJC55831.1"/>
    <property type="molecule type" value="Genomic_DNA"/>
</dbReference>